<dbReference type="Proteomes" id="UP000050398">
    <property type="component" value="Unassembled WGS sequence"/>
</dbReference>
<reference evidence="3 4" key="1">
    <citation type="submission" date="2015-08" db="EMBL/GenBank/DDBJ databases">
        <title>Draft Genome Sequence of Bacillus vietnamensis UCD-SED5.</title>
        <authorList>
            <person name="Lee R.D."/>
            <person name="Jospin G."/>
            <person name="Lang J.M."/>
            <person name="Coil D.A."/>
            <person name="Eisen J.A."/>
        </authorList>
    </citation>
    <scope>NUCLEOTIDE SEQUENCE [LARGE SCALE GENOMIC DNA]</scope>
    <source>
        <strain evidence="3 4">UCD-SED5</strain>
    </source>
</reference>
<evidence type="ECO:0000313" key="4">
    <source>
        <dbReference type="Proteomes" id="UP000050398"/>
    </source>
</evidence>
<keyword evidence="2" id="KW-0472">Membrane</keyword>
<dbReference type="PATRIC" id="fig|218284.4.peg.3217"/>
<evidence type="ECO:0000256" key="1">
    <source>
        <dbReference type="SAM" id="Coils"/>
    </source>
</evidence>
<dbReference type="AlphaFoldDB" id="A0A0P6WR03"/>
<dbReference type="EMBL" id="LIXZ01000005">
    <property type="protein sequence ID" value="KPL60006.1"/>
    <property type="molecule type" value="Genomic_DNA"/>
</dbReference>
<evidence type="ECO:0000256" key="2">
    <source>
        <dbReference type="SAM" id="Phobius"/>
    </source>
</evidence>
<sequence>MWIVYASIALFVIALIMLGVAVMRTLKTTRPIVNEMNQTVANIQSRMDKISSEATQLQETQGEIQSDIQYKKSTFTGTIQEVKRTPEVVKEFVKSMKK</sequence>
<dbReference type="PANTHER" id="PTHR40070:SF1">
    <property type="entry name" value="UPF0478 PROTEIN YTXG"/>
    <property type="match status" value="1"/>
</dbReference>
<keyword evidence="1" id="KW-0175">Coiled coil</keyword>
<dbReference type="OrthoDB" id="2969233at2"/>
<keyword evidence="2" id="KW-1133">Transmembrane helix</keyword>
<dbReference type="PANTHER" id="PTHR40070">
    <property type="entry name" value="UPF0478 PROTEIN YTXG"/>
    <property type="match status" value="1"/>
</dbReference>
<proteinExistence type="predicted"/>
<accession>A0A0P6WR03</accession>
<name>A0A0P6WR03_9BACI</name>
<comment type="caution">
    <text evidence="3">The sequence shown here is derived from an EMBL/GenBank/DDBJ whole genome shotgun (WGS) entry which is preliminary data.</text>
</comment>
<evidence type="ECO:0008006" key="5">
    <source>
        <dbReference type="Google" id="ProtNLM"/>
    </source>
</evidence>
<feature type="coiled-coil region" evidence="1">
    <location>
        <begin position="33"/>
        <end position="60"/>
    </location>
</feature>
<organism evidence="3 4">
    <name type="scientific">Rossellomorea vietnamensis</name>
    <dbReference type="NCBI Taxonomy" id="218284"/>
    <lineage>
        <taxon>Bacteria</taxon>
        <taxon>Bacillati</taxon>
        <taxon>Bacillota</taxon>
        <taxon>Bacilli</taxon>
        <taxon>Bacillales</taxon>
        <taxon>Bacillaceae</taxon>
        <taxon>Rossellomorea</taxon>
    </lineage>
</organism>
<protein>
    <recommendedName>
        <fullName evidence="5">DUF948 domain-containing protein</fullName>
    </recommendedName>
</protein>
<gene>
    <name evidence="3" type="ORF">AM506_07995</name>
</gene>
<dbReference type="RefSeq" id="WP_060671974.1">
    <property type="nucleotide sequence ID" value="NZ_JBCNGU010000018.1"/>
</dbReference>
<evidence type="ECO:0000313" key="3">
    <source>
        <dbReference type="EMBL" id="KPL60006.1"/>
    </source>
</evidence>
<dbReference type="InterPro" id="IPR009293">
    <property type="entry name" value="UPF0478"/>
</dbReference>
<dbReference type="Pfam" id="PF06103">
    <property type="entry name" value="DUF948"/>
    <property type="match status" value="1"/>
</dbReference>
<keyword evidence="2" id="KW-0812">Transmembrane</keyword>
<feature type="transmembrane region" description="Helical" evidence="2">
    <location>
        <begin position="6"/>
        <end position="26"/>
    </location>
</feature>